<proteinExistence type="predicted"/>
<dbReference type="InterPro" id="IPR006797">
    <property type="entry name" value="PRELI/MSF1_dom"/>
</dbReference>
<evidence type="ECO:0000313" key="2">
    <source>
        <dbReference type="EnsemblMetazoa" id="G23596.3:cds"/>
    </source>
</evidence>
<sequence length="216" mass="24885">MSSWSSEHIFEHPWEDVVRAAYRKYPNPCNPAVKGVDVVNRSVCPQGTIQSHRLLSTEFPLPEVAARLLGANDHAMHISEHSKLDRSKSTYELQSKNLTLGHLVTVHERMEYFPHPQDRSKTCLKQQSTVKVNVPFLSGYLERLLIENFEKNAMKGRNGMEWVMDRIKEEDSSNKVKQESSDILTQLETKFKREAEDLKQSMDSFFHKTQANTSPL</sequence>
<feature type="domain" description="PRELI/MSF1" evidence="1">
    <location>
        <begin position="1"/>
        <end position="172"/>
    </location>
</feature>
<dbReference type="AlphaFoldDB" id="A0A8W8KL19"/>
<dbReference type="PANTHER" id="PTHR11158">
    <property type="entry name" value="MSF1/PX19 RELATED"/>
    <property type="match status" value="1"/>
</dbReference>
<reference evidence="2" key="1">
    <citation type="submission" date="2022-08" db="UniProtKB">
        <authorList>
            <consortium name="EnsemblMetazoa"/>
        </authorList>
    </citation>
    <scope>IDENTIFICATION</scope>
    <source>
        <strain evidence="2">05x7-T-G4-1.051#20</strain>
    </source>
</reference>
<evidence type="ECO:0000313" key="3">
    <source>
        <dbReference type="Proteomes" id="UP000005408"/>
    </source>
</evidence>
<evidence type="ECO:0000259" key="1">
    <source>
        <dbReference type="PROSITE" id="PS50904"/>
    </source>
</evidence>
<dbReference type="EnsemblMetazoa" id="G23596.3">
    <property type="protein sequence ID" value="G23596.3:cds"/>
    <property type="gene ID" value="G23596"/>
</dbReference>
<dbReference type="PROSITE" id="PS50904">
    <property type="entry name" value="PRELI_MSF1"/>
    <property type="match status" value="1"/>
</dbReference>
<organism evidence="2 3">
    <name type="scientific">Magallana gigas</name>
    <name type="common">Pacific oyster</name>
    <name type="synonym">Crassostrea gigas</name>
    <dbReference type="NCBI Taxonomy" id="29159"/>
    <lineage>
        <taxon>Eukaryota</taxon>
        <taxon>Metazoa</taxon>
        <taxon>Spiralia</taxon>
        <taxon>Lophotrochozoa</taxon>
        <taxon>Mollusca</taxon>
        <taxon>Bivalvia</taxon>
        <taxon>Autobranchia</taxon>
        <taxon>Pteriomorphia</taxon>
        <taxon>Ostreida</taxon>
        <taxon>Ostreoidea</taxon>
        <taxon>Ostreidae</taxon>
        <taxon>Magallana</taxon>
    </lineage>
</organism>
<dbReference type="InterPro" id="IPR037365">
    <property type="entry name" value="Slowmo/Ups"/>
</dbReference>
<keyword evidence="3" id="KW-1185">Reference proteome</keyword>
<dbReference type="Proteomes" id="UP000005408">
    <property type="component" value="Unassembled WGS sequence"/>
</dbReference>
<protein>
    <recommendedName>
        <fullName evidence="1">PRELI/MSF1 domain-containing protein</fullName>
    </recommendedName>
</protein>
<accession>A0A8W8KL19</accession>
<dbReference type="Pfam" id="PF04707">
    <property type="entry name" value="PRELI"/>
    <property type="match status" value="1"/>
</dbReference>
<name>A0A8W8KL19_MAGGI</name>
<dbReference type="GO" id="GO:0005758">
    <property type="term" value="C:mitochondrial intermembrane space"/>
    <property type="evidence" value="ECO:0007669"/>
    <property type="project" value="InterPro"/>
</dbReference>